<dbReference type="InterPro" id="IPR039429">
    <property type="entry name" value="SHMT-like_dom"/>
</dbReference>
<keyword evidence="4" id="KW-1185">Reference proteome</keyword>
<dbReference type="SUPFAM" id="SSF53383">
    <property type="entry name" value="PLP-dependent transferases"/>
    <property type="match status" value="1"/>
</dbReference>
<sequence length="71" mass="8062">MFDRNRCLPDRTDPEPFDAVRQENRRQEDRIEPIAPENDARPAVIAAQGALLANRYAASRCTRDIAPGRAR</sequence>
<dbReference type="InterPro" id="IPR015424">
    <property type="entry name" value="PyrdxlP-dep_Trfase"/>
</dbReference>
<protein>
    <submittedName>
        <fullName evidence="3">Serine hydroxymethyltransferase</fullName>
    </submittedName>
</protein>
<evidence type="ECO:0000256" key="1">
    <source>
        <dbReference type="SAM" id="MobiDB-lite"/>
    </source>
</evidence>
<proteinExistence type="predicted"/>
<dbReference type="EMBL" id="CABVQD010000032">
    <property type="protein sequence ID" value="VWC30219.1"/>
    <property type="molecule type" value="Genomic_DNA"/>
</dbReference>
<evidence type="ECO:0000313" key="3">
    <source>
        <dbReference type="EMBL" id="VWC30219.1"/>
    </source>
</evidence>
<feature type="region of interest" description="Disordered" evidence="1">
    <location>
        <begin position="1"/>
        <end position="40"/>
    </location>
</feature>
<organism evidence="3 4">
    <name type="scientific">Burkholderia paludis</name>
    <dbReference type="NCBI Taxonomy" id="1506587"/>
    <lineage>
        <taxon>Bacteria</taxon>
        <taxon>Pseudomonadati</taxon>
        <taxon>Pseudomonadota</taxon>
        <taxon>Betaproteobacteria</taxon>
        <taxon>Burkholderiales</taxon>
        <taxon>Burkholderiaceae</taxon>
        <taxon>Burkholderia</taxon>
        <taxon>Burkholderia cepacia complex</taxon>
    </lineage>
</organism>
<evidence type="ECO:0000313" key="4">
    <source>
        <dbReference type="Proteomes" id="UP000494330"/>
    </source>
</evidence>
<feature type="domain" description="Serine hydroxymethyltransferase-like" evidence="2">
    <location>
        <begin position="11"/>
        <end position="58"/>
    </location>
</feature>
<evidence type="ECO:0000259" key="2">
    <source>
        <dbReference type="Pfam" id="PF00464"/>
    </source>
</evidence>
<keyword evidence="3" id="KW-0808">Transferase</keyword>
<dbReference type="GO" id="GO:0032259">
    <property type="term" value="P:methylation"/>
    <property type="evidence" value="ECO:0007669"/>
    <property type="project" value="UniProtKB-KW"/>
</dbReference>
<dbReference type="RefSeq" id="WP_034199301.1">
    <property type="nucleotide sequence ID" value="NZ_CABVQD010000032.1"/>
</dbReference>
<dbReference type="Gene3D" id="3.40.640.10">
    <property type="entry name" value="Type I PLP-dependent aspartate aminotransferase-like (Major domain)"/>
    <property type="match status" value="1"/>
</dbReference>
<gene>
    <name evidence="3" type="ORF">BPA30113_06245</name>
</gene>
<dbReference type="AlphaFoldDB" id="A0A6P2R5E4"/>
<dbReference type="Proteomes" id="UP000494330">
    <property type="component" value="Unassembled WGS sequence"/>
</dbReference>
<accession>A0A6P2R5E4</accession>
<reference evidence="3 4" key="1">
    <citation type="submission" date="2019-09" db="EMBL/GenBank/DDBJ databases">
        <authorList>
            <person name="Depoorter E."/>
        </authorList>
    </citation>
    <scope>NUCLEOTIDE SEQUENCE [LARGE SCALE GENOMIC DNA]</scope>
    <source>
        <strain evidence="3">LMG 30113</strain>
    </source>
</reference>
<dbReference type="InterPro" id="IPR015422">
    <property type="entry name" value="PyrdxlP-dep_Trfase_small"/>
</dbReference>
<feature type="compositionally biased region" description="Basic and acidic residues" evidence="1">
    <location>
        <begin position="1"/>
        <end position="32"/>
    </location>
</feature>
<dbReference type="Pfam" id="PF00464">
    <property type="entry name" value="SHMT"/>
    <property type="match status" value="1"/>
</dbReference>
<keyword evidence="3" id="KW-0489">Methyltransferase</keyword>
<dbReference type="GO" id="GO:0008168">
    <property type="term" value="F:methyltransferase activity"/>
    <property type="evidence" value="ECO:0007669"/>
    <property type="project" value="UniProtKB-KW"/>
</dbReference>
<dbReference type="Gene3D" id="3.90.1150.10">
    <property type="entry name" value="Aspartate Aminotransferase, domain 1"/>
    <property type="match status" value="1"/>
</dbReference>
<dbReference type="InterPro" id="IPR015421">
    <property type="entry name" value="PyrdxlP-dep_Trfase_major"/>
</dbReference>
<name>A0A6P2R5E4_9BURK</name>